<feature type="region of interest" description="Disordered" evidence="3">
    <location>
        <begin position="1"/>
        <end position="55"/>
    </location>
</feature>
<dbReference type="STRING" id="1330018.A0A167NKW2"/>
<feature type="transmembrane region" description="Helical" evidence="4">
    <location>
        <begin position="122"/>
        <end position="145"/>
    </location>
</feature>
<protein>
    <recommendedName>
        <fullName evidence="7">Late embryogenesis abundant protein LEA-2 subgroup domain-containing protein</fullName>
    </recommendedName>
</protein>
<proteinExistence type="predicted"/>
<sequence length="306" mass="33613">MSYSDPYTAPHQAYNNNYAPQYPTASGQQNYPDEQEHNPYEQQPRYPTYDAQPYTDNPGGVAPYADYGRGYVDSEEREKRFNDARVSMGPPPKDTGMLRIWRRDGRGKQWTKGGGLRSCCRFFCCFLMTLIFIVLAVIFSLAVFIRPPDITFNGIVTPSNGQILTSNSPDSFVANLDLSIGVRNPNFFDVDFNSISAKIFYPGFTPQLGNGTVTGVDFKSGTATTFLFPITLNYSTTADPSLGIITSIGQSCGIGGGTQSNINVNFSISLALKILASQLSFTFSSTLGFACPFTQQEIDVSRALRA</sequence>
<gene>
    <name evidence="5" type="ORF">CALVIDRAFT_497006</name>
</gene>
<keyword evidence="4" id="KW-0812">Transmembrane</keyword>
<dbReference type="GO" id="GO:0016020">
    <property type="term" value="C:membrane"/>
    <property type="evidence" value="ECO:0007669"/>
    <property type="project" value="UniProtKB-SubCell"/>
</dbReference>
<dbReference type="AlphaFoldDB" id="A0A167NKW2"/>
<dbReference type="OrthoDB" id="20273at2759"/>
<comment type="subcellular location">
    <subcellularLocation>
        <location evidence="1">Membrane</location>
    </subcellularLocation>
</comment>
<evidence type="ECO:0000313" key="5">
    <source>
        <dbReference type="EMBL" id="KZO97820.1"/>
    </source>
</evidence>
<dbReference type="Proteomes" id="UP000076738">
    <property type="component" value="Unassembled WGS sequence"/>
</dbReference>
<keyword evidence="2 4" id="KW-0472">Membrane</keyword>
<evidence type="ECO:0000256" key="3">
    <source>
        <dbReference type="SAM" id="MobiDB-lite"/>
    </source>
</evidence>
<dbReference type="Gene3D" id="2.60.40.1820">
    <property type="match status" value="1"/>
</dbReference>
<organism evidence="5 6">
    <name type="scientific">Calocera viscosa (strain TUFC12733)</name>
    <dbReference type="NCBI Taxonomy" id="1330018"/>
    <lineage>
        <taxon>Eukaryota</taxon>
        <taxon>Fungi</taxon>
        <taxon>Dikarya</taxon>
        <taxon>Basidiomycota</taxon>
        <taxon>Agaricomycotina</taxon>
        <taxon>Dacrymycetes</taxon>
        <taxon>Dacrymycetales</taxon>
        <taxon>Dacrymycetaceae</taxon>
        <taxon>Calocera</taxon>
    </lineage>
</organism>
<reference evidence="5 6" key="1">
    <citation type="journal article" date="2016" name="Mol. Biol. Evol.">
        <title>Comparative Genomics of Early-Diverging Mushroom-Forming Fungi Provides Insights into the Origins of Lignocellulose Decay Capabilities.</title>
        <authorList>
            <person name="Nagy L.G."/>
            <person name="Riley R."/>
            <person name="Tritt A."/>
            <person name="Adam C."/>
            <person name="Daum C."/>
            <person name="Floudas D."/>
            <person name="Sun H."/>
            <person name="Yadav J.S."/>
            <person name="Pangilinan J."/>
            <person name="Larsson K.H."/>
            <person name="Matsuura K."/>
            <person name="Barry K."/>
            <person name="Labutti K."/>
            <person name="Kuo R."/>
            <person name="Ohm R.A."/>
            <person name="Bhattacharya S.S."/>
            <person name="Shirouzu T."/>
            <person name="Yoshinaga Y."/>
            <person name="Martin F.M."/>
            <person name="Grigoriev I.V."/>
            <person name="Hibbett D.S."/>
        </authorList>
    </citation>
    <scope>NUCLEOTIDE SEQUENCE [LARGE SCALE GENOMIC DNA]</scope>
    <source>
        <strain evidence="5 6">TUFC12733</strain>
    </source>
</reference>
<keyword evidence="4" id="KW-1133">Transmembrane helix</keyword>
<feature type="compositionally biased region" description="Polar residues" evidence="3">
    <location>
        <begin position="13"/>
        <end position="32"/>
    </location>
</feature>
<evidence type="ECO:0000313" key="6">
    <source>
        <dbReference type="Proteomes" id="UP000076738"/>
    </source>
</evidence>
<evidence type="ECO:0000256" key="4">
    <source>
        <dbReference type="SAM" id="Phobius"/>
    </source>
</evidence>
<dbReference type="InterPro" id="IPR044839">
    <property type="entry name" value="NDR1-like"/>
</dbReference>
<name>A0A167NKW2_CALVF</name>
<dbReference type="GO" id="GO:0098542">
    <property type="term" value="P:defense response to other organism"/>
    <property type="evidence" value="ECO:0007669"/>
    <property type="project" value="InterPro"/>
</dbReference>
<evidence type="ECO:0008006" key="7">
    <source>
        <dbReference type="Google" id="ProtNLM"/>
    </source>
</evidence>
<keyword evidence="6" id="KW-1185">Reference proteome</keyword>
<evidence type="ECO:0000256" key="2">
    <source>
        <dbReference type="ARBA" id="ARBA00023136"/>
    </source>
</evidence>
<dbReference type="PANTHER" id="PTHR31234:SF2">
    <property type="entry name" value="OS05G0199100 PROTEIN"/>
    <property type="match status" value="1"/>
</dbReference>
<dbReference type="SUPFAM" id="SSF117070">
    <property type="entry name" value="LEA14-like"/>
    <property type="match status" value="1"/>
</dbReference>
<evidence type="ECO:0000256" key="1">
    <source>
        <dbReference type="ARBA" id="ARBA00004370"/>
    </source>
</evidence>
<accession>A0A167NKW2</accession>
<dbReference type="PANTHER" id="PTHR31234">
    <property type="entry name" value="LATE EMBRYOGENESIS ABUNDANT (LEA) HYDROXYPROLINE-RICH GLYCOPROTEIN FAMILY"/>
    <property type="match status" value="1"/>
</dbReference>
<dbReference type="EMBL" id="KV417278">
    <property type="protein sequence ID" value="KZO97820.1"/>
    <property type="molecule type" value="Genomic_DNA"/>
</dbReference>